<dbReference type="Pfam" id="PF14322">
    <property type="entry name" value="SusD-like_3"/>
    <property type="match status" value="1"/>
</dbReference>
<feature type="non-terminal residue" evidence="2">
    <location>
        <position position="252"/>
    </location>
</feature>
<protein>
    <submittedName>
        <fullName evidence="2">RagB/SusD domain-containing protein</fullName>
    </submittedName>
</protein>
<comment type="caution">
    <text evidence="2">The sequence shown here is derived from an EMBL/GenBank/DDBJ whole genome shotgun (WGS) entry which is preliminary data.</text>
</comment>
<dbReference type="SUPFAM" id="SSF48452">
    <property type="entry name" value="TPR-like"/>
    <property type="match status" value="1"/>
</dbReference>
<dbReference type="InterPro" id="IPR033985">
    <property type="entry name" value="SusD-like_N"/>
</dbReference>
<dbReference type="AlphaFoldDB" id="J9GLZ2"/>
<dbReference type="EMBL" id="AMCI01002248">
    <property type="protein sequence ID" value="EJX03228.1"/>
    <property type="molecule type" value="Genomic_DNA"/>
</dbReference>
<dbReference type="PROSITE" id="PS51257">
    <property type="entry name" value="PROKAR_LIPOPROTEIN"/>
    <property type="match status" value="1"/>
</dbReference>
<dbReference type="Gene3D" id="1.25.40.390">
    <property type="match status" value="1"/>
</dbReference>
<organism evidence="2">
    <name type="scientific">gut metagenome</name>
    <dbReference type="NCBI Taxonomy" id="749906"/>
    <lineage>
        <taxon>unclassified sequences</taxon>
        <taxon>metagenomes</taxon>
        <taxon>organismal metagenomes</taxon>
    </lineage>
</organism>
<reference evidence="2" key="1">
    <citation type="journal article" date="2012" name="PLoS ONE">
        <title>Gene sets for utilization of primary and secondary nutrition supplies in the distal gut of endangered iberian lynx.</title>
        <authorList>
            <person name="Alcaide M."/>
            <person name="Messina E."/>
            <person name="Richter M."/>
            <person name="Bargiela R."/>
            <person name="Peplies J."/>
            <person name="Huws S.A."/>
            <person name="Newbold C.J."/>
            <person name="Golyshin P.N."/>
            <person name="Simon M.A."/>
            <person name="Lopez G."/>
            <person name="Yakimov M.M."/>
            <person name="Ferrer M."/>
        </authorList>
    </citation>
    <scope>NUCLEOTIDE SEQUENCE</scope>
</reference>
<sequence>MNIMKKISILAATFSLTALTGCSDFLEQELKSDIPGSNYYTSASGYESLSNATYSTLRTIYGGDPWLFEGGTDLFATGRTAVNVCNLYSQAYTSANDAVETFYREHYKAIALTNEVIYWGNGDASRASRVAEARGLRAIYYLNLVQQFGGIPLITNRTIGVMEKAERATTEATYQFIIDELTHLSTSSDLAESATDGRFNRKAAYHYLAKAYLSRGYITQAKSDFEAAITAAKNAGAGKTLNTPFNVLFSNA</sequence>
<evidence type="ECO:0000259" key="1">
    <source>
        <dbReference type="Pfam" id="PF14322"/>
    </source>
</evidence>
<name>J9GLZ2_9ZZZZ</name>
<gene>
    <name evidence="2" type="ORF">EVA_08666</name>
</gene>
<accession>J9GLZ2</accession>
<feature type="domain" description="SusD-like N-terminal" evidence="1">
    <location>
        <begin position="80"/>
        <end position="213"/>
    </location>
</feature>
<dbReference type="InterPro" id="IPR011990">
    <property type="entry name" value="TPR-like_helical_dom_sf"/>
</dbReference>
<proteinExistence type="predicted"/>
<evidence type="ECO:0000313" key="2">
    <source>
        <dbReference type="EMBL" id="EJX03228.1"/>
    </source>
</evidence>